<dbReference type="PROSITE" id="PS51257">
    <property type="entry name" value="PROKAR_LIPOPROTEIN"/>
    <property type="match status" value="1"/>
</dbReference>
<accession>A0A1Z9Z3X1</accession>
<proteinExistence type="predicted"/>
<evidence type="ECO:0000313" key="3">
    <source>
        <dbReference type="Proteomes" id="UP000196536"/>
    </source>
</evidence>
<dbReference type="OrthoDB" id="4557675at2"/>
<dbReference type="AlphaFoldDB" id="A0A1Z9Z3X1"/>
<dbReference type="InterPro" id="IPR021529">
    <property type="entry name" value="DUF2798"/>
</dbReference>
<dbReference type="RefSeq" id="WP_087619810.1">
    <property type="nucleotide sequence ID" value="NZ_NEXX01000001.1"/>
</dbReference>
<evidence type="ECO:0008006" key="4">
    <source>
        <dbReference type="Google" id="ProtNLM"/>
    </source>
</evidence>
<feature type="transmembrane region" description="Helical" evidence="1">
    <location>
        <begin position="54"/>
        <end position="74"/>
    </location>
</feature>
<sequence length="90" mass="10310">MGQKSPYIFAKVKKLPFKYVNFVLPLILSCLMSGIISFVNIVHHMGWVEGLFQIWLSSWLFSWGVAFPTVLILLPIVRRITACFVDVSIH</sequence>
<feature type="transmembrane region" description="Helical" evidence="1">
    <location>
        <begin position="20"/>
        <end position="42"/>
    </location>
</feature>
<dbReference type="EMBL" id="NEXX01000001">
    <property type="protein sequence ID" value="OUY09154.1"/>
    <property type="molecule type" value="Genomic_DNA"/>
</dbReference>
<dbReference type="Proteomes" id="UP000196536">
    <property type="component" value="Unassembled WGS sequence"/>
</dbReference>
<name>A0A1Z9Z3X1_9GAMM</name>
<comment type="caution">
    <text evidence="2">The sequence shown here is derived from an EMBL/GenBank/DDBJ whole genome shotgun (WGS) entry which is preliminary data.</text>
</comment>
<evidence type="ECO:0000256" key="1">
    <source>
        <dbReference type="SAM" id="Phobius"/>
    </source>
</evidence>
<evidence type="ECO:0000313" key="2">
    <source>
        <dbReference type="EMBL" id="OUY09154.1"/>
    </source>
</evidence>
<keyword evidence="1" id="KW-0472">Membrane</keyword>
<keyword evidence="3" id="KW-1185">Reference proteome</keyword>
<dbReference type="Pfam" id="PF11391">
    <property type="entry name" value="DUF2798"/>
    <property type="match status" value="1"/>
</dbReference>
<keyword evidence="1" id="KW-1133">Transmembrane helix</keyword>
<protein>
    <recommendedName>
        <fullName evidence="4">DUF2798 domain-containing protein</fullName>
    </recommendedName>
</protein>
<organism evidence="2 3">
    <name type="scientific">Acinetobacter populi</name>
    <dbReference type="NCBI Taxonomy" id="1582270"/>
    <lineage>
        <taxon>Bacteria</taxon>
        <taxon>Pseudomonadati</taxon>
        <taxon>Pseudomonadota</taxon>
        <taxon>Gammaproteobacteria</taxon>
        <taxon>Moraxellales</taxon>
        <taxon>Moraxellaceae</taxon>
        <taxon>Acinetobacter</taxon>
    </lineage>
</organism>
<keyword evidence="1" id="KW-0812">Transmembrane</keyword>
<gene>
    <name evidence="2" type="ORF">CAP51_06050</name>
</gene>
<reference evidence="2 3" key="1">
    <citation type="submission" date="2017-05" db="EMBL/GenBank/DDBJ databases">
        <title>Acinetobacter populi ANC 5415 (= PBJ7), whole genome shotgun sequencing project.</title>
        <authorList>
            <person name="Nemec A."/>
            <person name="Radolfova-Krizova L."/>
        </authorList>
    </citation>
    <scope>NUCLEOTIDE SEQUENCE [LARGE SCALE GENOMIC DNA]</scope>
    <source>
        <strain evidence="2 3">PBJ7</strain>
    </source>
</reference>